<evidence type="ECO:0000256" key="1">
    <source>
        <dbReference type="SAM" id="Phobius"/>
    </source>
</evidence>
<dbReference type="GO" id="GO:0140359">
    <property type="term" value="F:ABC-type transporter activity"/>
    <property type="evidence" value="ECO:0007669"/>
    <property type="project" value="InterPro"/>
</dbReference>
<organism evidence="2 3">
    <name type="scientific">Actinomyces slackii</name>
    <dbReference type="NCBI Taxonomy" id="52774"/>
    <lineage>
        <taxon>Bacteria</taxon>
        <taxon>Bacillati</taxon>
        <taxon>Actinomycetota</taxon>
        <taxon>Actinomycetes</taxon>
        <taxon>Actinomycetales</taxon>
        <taxon>Actinomycetaceae</taxon>
        <taxon>Actinomyces</taxon>
    </lineage>
</organism>
<dbReference type="PANTHER" id="PTHR37305:SF1">
    <property type="entry name" value="MEMBRANE PROTEIN"/>
    <property type="match status" value="1"/>
</dbReference>
<evidence type="ECO:0000313" key="3">
    <source>
        <dbReference type="Proteomes" id="UP000276899"/>
    </source>
</evidence>
<reference evidence="2 3" key="1">
    <citation type="submission" date="2018-12" db="EMBL/GenBank/DDBJ databases">
        <authorList>
            <consortium name="Pathogen Informatics"/>
        </authorList>
    </citation>
    <scope>NUCLEOTIDE SEQUENCE [LARGE SCALE GENOMIC DNA]</scope>
    <source>
        <strain evidence="2 3">NCTC11923</strain>
    </source>
</reference>
<dbReference type="Pfam" id="PF12679">
    <property type="entry name" value="ABC2_membrane_2"/>
    <property type="match status" value="1"/>
</dbReference>
<sequence length="269" mass="29895">MHGVLFRTDVRRHRTSFIVWALILPLMSIFRMAGYPEFYEKYGFAKEALQEFSPAEVAMFGLAGVDMTSITGYYGARVFSVLVLLGAVYLIMLGATILSKEEDDNTIEYLLVQPLSRTAIVVTKVAVVIFYAVALNIVLFLASWAMCVAFQQDGYSLQALLQLALGSFLVHLIFAAIGFLLSVFVVRSRVIYPLTIGISLGAYFLQMLANSSDSAQWLSWFSFFSYVRVDEATKGSATMDLAHLLVSLFVIVGCFAVAVFVYRRKDISA</sequence>
<name>A0A3S4SU89_9ACTO</name>
<feature type="transmembrane region" description="Helical" evidence="1">
    <location>
        <begin position="74"/>
        <end position="98"/>
    </location>
</feature>
<feature type="transmembrane region" description="Helical" evidence="1">
    <location>
        <begin position="241"/>
        <end position="262"/>
    </location>
</feature>
<feature type="transmembrane region" description="Helical" evidence="1">
    <location>
        <begin position="17"/>
        <end position="34"/>
    </location>
</feature>
<keyword evidence="1" id="KW-0812">Transmembrane</keyword>
<protein>
    <submittedName>
        <fullName evidence="2">ABC-type transport system involved in multi-copper enzyme maturation, permease component</fullName>
    </submittedName>
</protein>
<feature type="transmembrane region" description="Helical" evidence="1">
    <location>
        <begin position="157"/>
        <end position="183"/>
    </location>
</feature>
<dbReference type="Proteomes" id="UP000276899">
    <property type="component" value="Chromosome"/>
</dbReference>
<keyword evidence="3" id="KW-1185">Reference proteome</keyword>
<dbReference type="EMBL" id="LR134363">
    <property type="protein sequence ID" value="VEG75198.1"/>
    <property type="molecule type" value="Genomic_DNA"/>
</dbReference>
<evidence type="ECO:0000313" key="2">
    <source>
        <dbReference type="EMBL" id="VEG75198.1"/>
    </source>
</evidence>
<keyword evidence="1" id="KW-1133">Transmembrane helix</keyword>
<accession>A0A3S4SU89</accession>
<feature type="transmembrane region" description="Helical" evidence="1">
    <location>
        <begin position="119"/>
        <end position="145"/>
    </location>
</feature>
<keyword evidence="1" id="KW-0472">Membrane</keyword>
<feature type="transmembrane region" description="Helical" evidence="1">
    <location>
        <begin position="190"/>
        <end position="209"/>
    </location>
</feature>
<dbReference type="PANTHER" id="PTHR37305">
    <property type="entry name" value="INTEGRAL MEMBRANE PROTEIN-RELATED"/>
    <property type="match status" value="1"/>
</dbReference>
<gene>
    <name evidence="2" type="ORF">NCTC11923_01856</name>
</gene>
<dbReference type="KEGG" id="asla:NCTC11923_01856"/>
<dbReference type="GO" id="GO:0005886">
    <property type="term" value="C:plasma membrane"/>
    <property type="evidence" value="ECO:0007669"/>
    <property type="project" value="UniProtKB-SubCell"/>
</dbReference>
<proteinExistence type="predicted"/>
<dbReference type="AlphaFoldDB" id="A0A3S4SU89"/>